<keyword evidence="3" id="KW-1185">Reference proteome</keyword>
<gene>
    <name evidence="2" type="ORF">Egran_07100</name>
</gene>
<organism evidence="2 3">
    <name type="scientific">Elaphomyces granulatus</name>
    <dbReference type="NCBI Taxonomy" id="519963"/>
    <lineage>
        <taxon>Eukaryota</taxon>
        <taxon>Fungi</taxon>
        <taxon>Dikarya</taxon>
        <taxon>Ascomycota</taxon>
        <taxon>Pezizomycotina</taxon>
        <taxon>Eurotiomycetes</taxon>
        <taxon>Eurotiomycetidae</taxon>
        <taxon>Eurotiales</taxon>
        <taxon>Elaphomycetaceae</taxon>
        <taxon>Elaphomyces</taxon>
    </lineage>
</organism>
<dbReference type="AlphaFoldDB" id="A0A232LLV6"/>
<dbReference type="OrthoDB" id="4361146at2759"/>
<evidence type="ECO:0000313" key="3">
    <source>
        <dbReference type="Proteomes" id="UP000243515"/>
    </source>
</evidence>
<dbReference type="Proteomes" id="UP000243515">
    <property type="component" value="Unassembled WGS sequence"/>
</dbReference>
<reference evidence="2 3" key="1">
    <citation type="journal article" date="2015" name="Environ. Microbiol.">
        <title>Metagenome sequence of Elaphomyces granulatus from sporocarp tissue reveals Ascomycota ectomycorrhizal fingerprints of genome expansion and a Proteobacteria-rich microbiome.</title>
        <authorList>
            <person name="Quandt C.A."/>
            <person name="Kohler A."/>
            <person name="Hesse C.N."/>
            <person name="Sharpton T.J."/>
            <person name="Martin F."/>
            <person name="Spatafora J.W."/>
        </authorList>
    </citation>
    <scope>NUCLEOTIDE SEQUENCE [LARGE SCALE GENOMIC DNA]</scope>
    <source>
        <strain evidence="2 3">OSC145934</strain>
    </source>
</reference>
<feature type="compositionally biased region" description="Basic and acidic residues" evidence="1">
    <location>
        <begin position="50"/>
        <end position="63"/>
    </location>
</feature>
<proteinExistence type="predicted"/>
<name>A0A232LLV6_9EURO</name>
<protein>
    <submittedName>
        <fullName evidence="2">Uncharacterized protein</fullName>
    </submittedName>
</protein>
<comment type="caution">
    <text evidence="2">The sequence shown here is derived from an EMBL/GenBank/DDBJ whole genome shotgun (WGS) entry which is preliminary data.</text>
</comment>
<accession>A0A232LLV6</accession>
<dbReference type="EMBL" id="NPHW01007590">
    <property type="protein sequence ID" value="OXV05132.1"/>
    <property type="molecule type" value="Genomic_DNA"/>
</dbReference>
<sequence>MATQNDVSTSNPAPCVDDIDTGVTAPNTKDPPRSVKPKVVIHNGGGPLYDQKRPAEWDSRRWK</sequence>
<feature type="region of interest" description="Disordered" evidence="1">
    <location>
        <begin position="1"/>
        <end position="63"/>
    </location>
</feature>
<evidence type="ECO:0000313" key="2">
    <source>
        <dbReference type="EMBL" id="OXV05132.1"/>
    </source>
</evidence>
<evidence type="ECO:0000256" key="1">
    <source>
        <dbReference type="SAM" id="MobiDB-lite"/>
    </source>
</evidence>
<feature type="compositionally biased region" description="Polar residues" evidence="1">
    <location>
        <begin position="1"/>
        <end position="12"/>
    </location>
</feature>